<keyword evidence="4" id="KW-0997">Cell inner membrane</keyword>
<evidence type="ECO:0000313" key="10">
    <source>
        <dbReference type="EMBL" id="TXL81902.1"/>
    </source>
</evidence>
<evidence type="ECO:0000256" key="5">
    <source>
        <dbReference type="ARBA" id="ARBA00022692"/>
    </source>
</evidence>
<dbReference type="Gene3D" id="1.10.3720.10">
    <property type="entry name" value="MetI-like"/>
    <property type="match status" value="1"/>
</dbReference>
<evidence type="ECO:0000256" key="1">
    <source>
        <dbReference type="ARBA" id="ARBA00004429"/>
    </source>
</evidence>
<evidence type="ECO:0000256" key="2">
    <source>
        <dbReference type="ARBA" id="ARBA00022448"/>
    </source>
</evidence>
<dbReference type="GO" id="GO:0055085">
    <property type="term" value="P:transmembrane transport"/>
    <property type="evidence" value="ECO:0007669"/>
    <property type="project" value="InterPro"/>
</dbReference>
<comment type="similarity">
    <text evidence="8">Belongs to the binding-protein-dependent transport system permease family.</text>
</comment>
<keyword evidence="11" id="KW-1185">Reference proteome</keyword>
<dbReference type="PANTHER" id="PTHR43357:SF4">
    <property type="entry name" value="INNER MEMBRANE ABC TRANSPORTER PERMEASE PROTEIN YDCV"/>
    <property type="match status" value="1"/>
</dbReference>
<feature type="transmembrane region" description="Helical" evidence="8">
    <location>
        <begin position="141"/>
        <end position="161"/>
    </location>
</feature>
<keyword evidence="2 8" id="KW-0813">Transport</keyword>
<evidence type="ECO:0000256" key="3">
    <source>
        <dbReference type="ARBA" id="ARBA00022475"/>
    </source>
</evidence>
<dbReference type="AlphaFoldDB" id="A0A5C8PU79"/>
<dbReference type="InterPro" id="IPR000515">
    <property type="entry name" value="MetI-like"/>
</dbReference>
<dbReference type="Proteomes" id="UP000321638">
    <property type="component" value="Unassembled WGS sequence"/>
</dbReference>
<keyword evidence="6 8" id="KW-1133">Transmembrane helix</keyword>
<dbReference type="InterPro" id="IPR035906">
    <property type="entry name" value="MetI-like_sf"/>
</dbReference>
<evidence type="ECO:0000256" key="4">
    <source>
        <dbReference type="ARBA" id="ARBA00022519"/>
    </source>
</evidence>
<dbReference type="CDD" id="cd06261">
    <property type="entry name" value="TM_PBP2"/>
    <property type="match status" value="1"/>
</dbReference>
<dbReference type="RefSeq" id="WP_147845258.1">
    <property type="nucleotide sequence ID" value="NZ_VDUZ01000002.1"/>
</dbReference>
<dbReference type="PROSITE" id="PS50928">
    <property type="entry name" value="ABC_TM1"/>
    <property type="match status" value="1"/>
</dbReference>
<organism evidence="10 11">
    <name type="scientific">Vineibacter terrae</name>
    <dbReference type="NCBI Taxonomy" id="2586908"/>
    <lineage>
        <taxon>Bacteria</taxon>
        <taxon>Pseudomonadati</taxon>
        <taxon>Pseudomonadota</taxon>
        <taxon>Alphaproteobacteria</taxon>
        <taxon>Hyphomicrobiales</taxon>
        <taxon>Vineibacter</taxon>
    </lineage>
</organism>
<accession>A0A5C8PU79</accession>
<gene>
    <name evidence="10" type="ORF">FHP25_02215</name>
</gene>
<keyword evidence="7 8" id="KW-0472">Membrane</keyword>
<feature type="transmembrane region" description="Helical" evidence="8">
    <location>
        <begin position="202"/>
        <end position="225"/>
    </location>
</feature>
<feature type="transmembrane region" description="Helical" evidence="8">
    <location>
        <begin position="75"/>
        <end position="97"/>
    </location>
</feature>
<sequence length="275" mass="29706">MTSSALLDSRRVGRWALNGAAGLALAVILTPLVFVTWLAFFRQEIPSFPPEGYSLRWFAAIADEKKFVDGFSLSLQLGVMATLIGLALGVPAALCVVRFRFPGREALGSLLLLPLMVPGVVLGTSMYVFHVEAENALDVDVLGTFWALLAGHVIIVIPWVVRLVMASLAGFDRTIEEAAHNLGANPVTTFFRVTLPMIRPGIVAAGLFGFVTSFGNLEMSLFLVGPGRTTLPIAILQYLEWRIDPTIAAVSVLQILLIGGAMLVTDRFVKISRVV</sequence>
<dbReference type="GO" id="GO:0005886">
    <property type="term" value="C:plasma membrane"/>
    <property type="evidence" value="ECO:0007669"/>
    <property type="project" value="UniProtKB-SubCell"/>
</dbReference>
<evidence type="ECO:0000256" key="7">
    <source>
        <dbReference type="ARBA" id="ARBA00023136"/>
    </source>
</evidence>
<feature type="transmembrane region" description="Helical" evidence="8">
    <location>
        <begin position="20"/>
        <end position="40"/>
    </location>
</feature>
<name>A0A5C8PU79_9HYPH</name>
<dbReference type="EMBL" id="VDUZ01000002">
    <property type="protein sequence ID" value="TXL81902.1"/>
    <property type="molecule type" value="Genomic_DNA"/>
</dbReference>
<proteinExistence type="inferred from homology"/>
<comment type="subcellular location">
    <subcellularLocation>
        <location evidence="1">Cell inner membrane</location>
        <topology evidence="1">Multi-pass membrane protein</topology>
    </subcellularLocation>
    <subcellularLocation>
        <location evidence="8">Cell membrane</location>
        <topology evidence="8">Multi-pass membrane protein</topology>
    </subcellularLocation>
</comment>
<feature type="transmembrane region" description="Helical" evidence="8">
    <location>
        <begin position="245"/>
        <end position="264"/>
    </location>
</feature>
<evidence type="ECO:0000259" key="9">
    <source>
        <dbReference type="PROSITE" id="PS50928"/>
    </source>
</evidence>
<dbReference type="OrthoDB" id="7268769at2"/>
<protein>
    <submittedName>
        <fullName evidence="10">ABC transporter permease</fullName>
    </submittedName>
</protein>
<reference evidence="10 11" key="1">
    <citation type="submission" date="2019-06" db="EMBL/GenBank/DDBJ databases">
        <title>New taxonomy in bacterial strain CC-CFT640, isolated from vineyard.</title>
        <authorList>
            <person name="Lin S.-Y."/>
            <person name="Tsai C.-F."/>
            <person name="Young C.-C."/>
        </authorList>
    </citation>
    <scope>NUCLEOTIDE SEQUENCE [LARGE SCALE GENOMIC DNA]</scope>
    <source>
        <strain evidence="10 11">CC-CFT640</strain>
    </source>
</reference>
<evidence type="ECO:0000256" key="8">
    <source>
        <dbReference type="RuleBase" id="RU363032"/>
    </source>
</evidence>
<comment type="caution">
    <text evidence="10">The sequence shown here is derived from an EMBL/GenBank/DDBJ whole genome shotgun (WGS) entry which is preliminary data.</text>
</comment>
<dbReference type="PANTHER" id="PTHR43357">
    <property type="entry name" value="INNER MEMBRANE ABC TRANSPORTER PERMEASE PROTEIN YDCV"/>
    <property type="match status" value="1"/>
</dbReference>
<evidence type="ECO:0000256" key="6">
    <source>
        <dbReference type="ARBA" id="ARBA00022989"/>
    </source>
</evidence>
<keyword evidence="3" id="KW-1003">Cell membrane</keyword>
<keyword evidence="5 8" id="KW-0812">Transmembrane</keyword>
<feature type="domain" description="ABC transmembrane type-1" evidence="9">
    <location>
        <begin position="71"/>
        <end position="265"/>
    </location>
</feature>
<dbReference type="Pfam" id="PF00528">
    <property type="entry name" value="BPD_transp_1"/>
    <property type="match status" value="1"/>
</dbReference>
<dbReference type="SUPFAM" id="SSF161098">
    <property type="entry name" value="MetI-like"/>
    <property type="match status" value="1"/>
</dbReference>
<evidence type="ECO:0000313" key="11">
    <source>
        <dbReference type="Proteomes" id="UP000321638"/>
    </source>
</evidence>
<feature type="transmembrane region" description="Helical" evidence="8">
    <location>
        <begin position="109"/>
        <end position="129"/>
    </location>
</feature>